<sequence length="376" mass="42940">MYNGEDETDPMEKAKTRSGYEVGEAIRAFQVTLGETGPLAVGRCLHYSADVICSGALQVWVRYCMEYAIDHIGSVAPRIFFYLNKRFKELSTLASGLGTEELYHNYEFQIKVGEIVLILRECPRRTKVALPKVHISSFDEGWLQDARTVHTDFYVAKKVSKPENDAPCMLIVANEIMRAIEEGATEKALFWMRWLLDSDAAIRKKLGGTGGLSNFARAPPGWPDKQRTFAGFFLANLAAEAYKDLAIKGKIRMNEEYQAILDLYRNPVKTLLSPRRRLDLLCLMFQLLCEVPRWKTPTAPPLVRDEVVMRKAISHVEHFFREVLSYEPVKTDILKEAKKAKAIIAIKKLNEKEQKKQSLEAHLRRNDDIVMDLLNK</sequence>
<accession>A0A6C0IAG2</accession>
<name>A0A6C0IAG2_9ZZZZ</name>
<dbReference type="AlphaFoldDB" id="A0A6C0IAG2"/>
<evidence type="ECO:0000313" key="1">
    <source>
        <dbReference type="EMBL" id="QHT89729.1"/>
    </source>
</evidence>
<dbReference type="EMBL" id="MN740152">
    <property type="protein sequence ID" value="QHT89729.1"/>
    <property type="molecule type" value="Genomic_DNA"/>
</dbReference>
<reference evidence="1" key="1">
    <citation type="journal article" date="2020" name="Nature">
        <title>Giant virus diversity and host interactions through global metagenomics.</title>
        <authorList>
            <person name="Schulz F."/>
            <person name="Roux S."/>
            <person name="Paez-Espino D."/>
            <person name="Jungbluth S."/>
            <person name="Walsh D.A."/>
            <person name="Denef V.J."/>
            <person name="McMahon K.D."/>
            <person name="Konstantinidis K.T."/>
            <person name="Eloe-Fadrosh E.A."/>
            <person name="Kyrpides N.C."/>
            <person name="Woyke T."/>
        </authorList>
    </citation>
    <scope>NUCLEOTIDE SEQUENCE</scope>
    <source>
        <strain evidence="1">GVMAG-M-3300023184-62</strain>
    </source>
</reference>
<organism evidence="1">
    <name type="scientific">viral metagenome</name>
    <dbReference type="NCBI Taxonomy" id="1070528"/>
    <lineage>
        <taxon>unclassified sequences</taxon>
        <taxon>metagenomes</taxon>
        <taxon>organismal metagenomes</taxon>
    </lineage>
</organism>
<proteinExistence type="predicted"/>
<protein>
    <submittedName>
        <fullName evidence="1">Uncharacterized protein</fullName>
    </submittedName>
</protein>